<gene>
    <name evidence="1" type="ORF">SAMN02927903_00371</name>
</gene>
<dbReference type="EMBL" id="FMVF01000002">
    <property type="protein sequence ID" value="SCX89301.1"/>
    <property type="molecule type" value="Genomic_DNA"/>
</dbReference>
<dbReference type="SUPFAM" id="SSF49464">
    <property type="entry name" value="Carboxypeptidase regulatory domain-like"/>
    <property type="match status" value="1"/>
</dbReference>
<keyword evidence="2" id="KW-1185">Reference proteome</keyword>
<name>A0A1G5BGQ9_9FLAO</name>
<dbReference type="STRING" id="490189.SAMN02927903_00371"/>
<evidence type="ECO:0000313" key="2">
    <source>
        <dbReference type="Proteomes" id="UP000199354"/>
    </source>
</evidence>
<organism evidence="1 2">
    <name type="scientific">Flavobacterium caeni</name>
    <dbReference type="NCBI Taxonomy" id="490189"/>
    <lineage>
        <taxon>Bacteria</taxon>
        <taxon>Pseudomonadati</taxon>
        <taxon>Bacteroidota</taxon>
        <taxon>Flavobacteriia</taxon>
        <taxon>Flavobacteriales</taxon>
        <taxon>Flavobacteriaceae</taxon>
        <taxon>Flavobacterium</taxon>
    </lineage>
</organism>
<dbReference type="AlphaFoldDB" id="A0A1G5BGQ9"/>
<dbReference type="OrthoDB" id="1349978at2"/>
<protein>
    <submittedName>
        <fullName evidence="1">Uncharacterized protein</fullName>
    </submittedName>
</protein>
<dbReference type="RefSeq" id="WP_139149560.1">
    <property type="nucleotide sequence ID" value="NZ_FMVF01000002.1"/>
</dbReference>
<dbReference type="InterPro" id="IPR008969">
    <property type="entry name" value="CarboxyPept-like_regulatory"/>
</dbReference>
<proteinExistence type="predicted"/>
<evidence type="ECO:0000313" key="1">
    <source>
        <dbReference type="EMBL" id="SCX89301.1"/>
    </source>
</evidence>
<reference evidence="1 2" key="1">
    <citation type="submission" date="2016-10" db="EMBL/GenBank/DDBJ databases">
        <authorList>
            <person name="de Groot N.N."/>
        </authorList>
    </citation>
    <scope>NUCLEOTIDE SEQUENCE [LARGE SCALE GENOMIC DNA]</scope>
    <source>
        <strain evidence="1 2">CGMCC 1.7031</strain>
    </source>
</reference>
<accession>A0A1G5BGQ9</accession>
<sequence>MKKITVLFLLFAAWGCSDINYDGETRLVFEGRIVDEENRPIANRDVDVAVYARPGYGLHPSDVISSTITDANGTFRMIVPAPKGIENTMSVRINKSGIGYQYKEFALVQNKDFSDYRFDLQTIVLYRNESVVRLNVMTVQEQANTFVSGIELEGMRADQTVFVNPFETDYVPYDFSFFVLRNQTVTLHYTITDYSAPDNPQQTPYAIPIAIGDSTANHTIYY</sequence>
<dbReference type="Proteomes" id="UP000199354">
    <property type="component" value="Unassembled WGS sequence"/>
</dbReference>